<name>H8XWF8_9RHAB</name>
<evidence type="ECO:0000313" key="1">
    <source>
        <dbReference type="EMBL" id="AEI17638.1"/>
    </source>
</evidence>
<evidence type="ECO:0000313" key="2">
    <source>
        <dbReference type="Proteomes" id="UP000163854"/>
    </source>
</evidence>
<sequence length="100" mass="11803">MISKGEIMIVNHDYTPLSKLELIFELEKILDLSERHRPIIEVVQKLIKNDWINLGVHRFTYKIPLKGMYQIKGCWEIKMNLNIPINGRIITLDTDIINQM</sequence>
<proteinExistence type="predicted"/>
<dbReference type="KEGG" id="vg:12218649"/>
<dbReference type="OrthoDB" id="35711at10239"/>
<accession>H8XWF8</accession>
<dbReference type="RefSeq" id="YP_006202626.1">
    <property type="nucleotide sequence ID" value="NC_017714.1"/>
</dbReference>
<reference evidence="1 2" key="1">
    <citation type="journal article" date="2012" name="Virology">
        <title>Kotonkan and Obodhiang viruses: African ephemeroviruses with large and complex genomes.</title>
        <authorList>
            <person name="Blasdell K.R."/>
            <person name="Voysey R."/>
            <person name="Bulach D."/>
            <person name="Joubert D.A."/>
            <person name="Tesh R.B."/>
            <person name="Boyle D.B."/>
            <person name="Walker P.J."/>
        </authorList>
    </citation>
    <scope>NUCLEOTIDE SEQUENCE [LARGE SCALE GENOMIC DNA]</scope>
    <source>
        <strain evidence="1">IbAr23380</strain>
    </source>
</reference>
<dbReference type="EMBL" id="HM474855">
    <property type="protein sequence ID" value="AEI17638.1"/>
    <property type="molecule type" value="Viral_cRNA"/>
</dbReference>
<keyword evidence="2" id="KW-1185">Reference proteome</keyword>
<dbReference type="GeneID" id="12218649"/>
<dbReference type="Proteomes" id="UP000163854">
    <property type="component" value="Segment"/>
</dbReference>
<organism evidence="1 2">
    <name type="scientific">Kotonkan virus</name>
    <dbReference type="NCBI Taxonomy" id="318836"/>
    <lineage>
        <taxon>Viruses</taxon>
        <taxon>Riboviria</taxon>
        <taxon>Orthornavirae</taxon>
        <taxon>Negarnaviricota</taxon>
        <taxon>Haploviricotina</taxon>
        <taxon>Monjiviricetes</taxon>
        <taxon>Mononegavirales</taxon>
        <taxon>Rhabdoviridae</taxon>
        <taxon>Alpharhabdovirinae</taxon>
        <taxon>Ephemerovirus</taxon>
        <taxon>Ephemerovirus kotonkan</taxon>
    </lineage>
</organism>
<protein>
    <submittedName>
        <fullName evidence="1">Gamma protein</fullName>
    </submittedName>
</protein>
<gene>
    <name evidence="1" type="primary">gamma</name>
</gene>